<evidence type="ECO:0000313" key="2">
    <source>
        <dbReference type="Proteomes" id="UP000095767"/>
    </source>
</evidence>
<name>A0A1E5W8E4_9POAL</name>
<comment type="caution">
    <text evidence="1">The sequence shown here is derived from an EMBL/GenBank/DDBJ whole genome shotgun (WGS) entry which is preliminary data.</text>
</comment>
<dbReference type="AlphaFoldDB" id="A0A1E5W8E4"/>
<gene>
    <name evidence="1" type="ORF">BAE44_0005307</name>
</gene>
<keyword evidence="2" id="KW-1185">Reference proteome</keyword>
<organism evidence="1 2">
    <name type="scientific">Dichanthelium oligosanthes</name>
    <dbReference type="NCBI Taxonomy" id="888268"/>
    <lineage>
        <taxon>Eukaryota</taxon>
        <taxon>Viridiplantae</taxon>
        <taxon>Streptophyta</taxon>
        <taxon>Embryophyta</taxon>
        <taxon>Tracheophyta</taxon>
        <taxon>Spermatophyta</taxon>
        <taxon>Magnoliopsida</taxon>
        <taxon>Liliopsida</taxon>
        <taxon>Poales</taxon>
        <taxon>Poaceae</taxon>
        <taxon>PACMAD clade</taxon>
        <taxon>Panicoideae</taxon>
        <taxon>Panicodae</taxon>
        <taxon>Paniceae</taxon>
        <taxon>Dichantheliinae</taxon>
        <taxon>Dichanthelium</taxon>
    </lineage>
</organism>
<evidence type="ECO:0000313" key="1">
    <source>
        <dbReference type="EMBL" id="OEL33673.1"/>
    </source>
</evidence>
<protein>
    <submittedName>
        <fullName evidence="1">Uncharacterized protein</fullName>
    </submittedName>
</protein>
<feature type="non-terminal residue" evidence="1">
    <location>
        <position position="1"/>
    </location>
</feature>
<accession>A0A1E5W8E4</accession>
<sequence>LTILLCSSWWRRCLEQSFSWDTSWTLQDQSRRRRVLL</sequence>
<dbReference type="Proteomes" id="UP000095767">
    <property type="component" value="Unassembled WGS sequence"/>
</dbReference>
<proteinExistence type="predicted"/>
<dbReference type="EMBL" id="LWDX02017992">
    <property type="protein sequence ID" value="OEL33673.1"/>
    <property type="molecule type" value="Genomic_DNA"/>
</dbReference>
<reference evidence="1 2" key="1">
    <citation type="submission" date="2016-09" db="EMBL/GenBank/DDBJ databases">
        <title>The draft genome of Dichanthelium oligosanthes: A C3 panicoid grass species.</title>
        <authorList>
            <person name="Studer A.J."/>
            <person name="Schnable J.C."/>
            <person name="Brutnell T.P."/>
        </authorList>
    </citation>
    <scope>NUCLEOTIDE SEQUENCE [LARGE SCALE GENOMIC DNA]</scope>
    <source>
        <strain evidence="2">cv. Kellogg 1175</strain>
        <tissue evidence="1">Leaf</tissue>
    </source>
</reference>